<keyword evidence="4" id="KW-0106">Calcium</keyword>
<dbReference type="PROSITE" id="PS00523">
    <property type="entry name" value="SULFATASE_1"/>
    <property type="match status" value="1"/>
</dbReference>
<comment type="caution">
    <text evidence="8">The sequence shown here is derived from an EMBL/GenBank/DDBJ whole genome shotgun (WGS) entry which is preliminary data.</text>
</comment>
<evidence type="ECO:0000256" key="3">
    <source>
        <dbReference type="ARBA" id="ARBA00022801"/>
    </source>
</evidence>
<evidence type="ECO:0000256" key="1">
    <source>
        <dbReference type="ARBA" id="ARBA00008779"/>
    </source>
</evidence>
<evidence type="ECO:0000256" key="5">
    <source>
        <dbReference type="SAM" id="MobiDB-lite"/>
    </source>
</evidence>
<dbReference type="PROSITE" id="PS00149">
    <property type="entry name" value="SULFATASE_2"/>
    <property type="match status" value="1"/>
</dbReference>
<feature type="domain" description="Sulfatase N-terminal" evidence="7">
    <location>
        <begin position="26"/>
        <end position="373"/>
    </location>
</feature>
<dbReference type="InterPro" id="IPR050738">
    <property type="entry name" value="Sulfatase"/>
</dbReference>
<dbReference type="InterPro" id="IPR017850">
    <property type="entry name" value="Alkaline_phosphatase_core_sf"/>
</dbReference>
<dbReference type="PANTHER" id="PTHR42693:SF53">
    <property type="entry name" value="ENDO-4-O-SULFATASE"/>
    <property type="match status" value="1"/>
</dbReference>
<feature type="region of interest" description="Disordered" evidence="5">
    <location>
        <begin position="470"/>
        <end position="501"/>
    </location>
</feature>
<proteinExistence type="inferred from homology"/>
<dbReference type="RefSeq" id="WP_379714491.1">
    <property type="nucleotide sequence ID" value="NZ_JBHTBS010000009.1"/>
</dbReference>
<keyword evidence="3" id="KW-0378">Hydrolase</keyword>
<keyword evidence="2" id="KW-0479">Metal-binding</keyword>
<keyword evidence="9" id="KW-1185">Reference proteome</keyword>
<comment type="similarity">
    <text evidence="1">Belongs to the sulfatase family.</text>
</comment>
<feature type="chain" id="PRO_5046950936" evidence="6">
    <location>
        <begin position="23"/>
        <end position="501"/>
    </location>
</feature>
<keyword evidence="6" id="KW-0732">Signal</keyword>
<dbReference type="SUPFAM" id="SSF53649">
    <property type="entry name" value="Alkaline phosphatase-like"/>
    <property type="match status" value="1"/>
</dbReference>
<evidence type="ECO:0000313" key="9">
    <source>
        <dbReference type="Proteomes" id="UP001596472"/>
    </source>
</evidence>
<accession>A0ABW2LBI2</accession>
<dbReference type="InterPro" id="IPR024607">
    <property type="entry name" value="Sulfatase_CS"/>
</dbReference>
<evidence type="ECO:0000256" key="6">
    <source>
        <dbReference type="SAM" id="SignalP"/>
    </source>
</evidence>
<dbReference type="Proteomes" id="UP001596472">
    <property type="component" value="Unassembled WGS sequence"/>
</dbReference>
<evidence type="ECO:0000313" key="8">
    <source>
        <dbReference type="EMBL" id="MFC7338743.1"/>
    </source>
</evidence>
<dbReference type="CDD" id="cd16143">
    <property type="entry name" value="ARS_like"/>
    <property type="match status" value="1"/>
</dbReference>
<evidence type="ECO:0000256" key="2">
    <source>
        <dbReference type="ARBA" id="ARBA00022723"/>
    </source>
</evidence>
<dbReference type="EMBL" id="JBHTBS010000009">
    <property type="protein sequence ID" value="MFC7338743.1"/>
    <property type="molecule type" value="Genomic_DNA"/>
</dbReference>
<dbReference type="InterPro" id="IPR000917">
    <property type="entry name" value="Sulfatase_N"/>
</dbReference>
<gene>
    <name evidence="8" type="ORF">ACFQY0_16225</name>
</gene>
<name>A0ABW2LBI2_9BACT</name>
<dbReference type="Gene3D" id="3.30.1120.10">
    <property type="match status" value="1"/>
</dbReference>
<dbReference type="Pfam" id="PF00884">
    <property type="entry name" value="Sulfatase"/>
    <property type="match status" value="1"/>
</dbReference>
<organism evidence="8 9">
    <name type="scientific">Haloferula chungangensis</name>
    <dbReference type="NCBI Taxonomy" id="1048331"/>
    <lineage>
        <taxon>Bacteria</taxon>
        <taxon>Pseudomonadati</taxon>
        <taxon>Verrucomicrobiota</taxon>
        <taxon>Verrucomicrobiia</taxon>
        <taxon>Verrucomicrobiales</taxon>
        <taxon>Verrucomicrobiaceae</taxon>
        <taxon>Haloferula</taxon>
    </lineage>
</organism>
<evidence type="ECO:0000256" key="4">
    <source>
        <dbReference type="ARBA" id="ARBA00022837"/>
    </source>
</evidence>
<protein>
    <submittedName>
        <fullName evidence="8">Arylsulfatase</fullName>
    </submittedName>
</protein>
<evidence type="ECO:0000259" key="7">
    <source>
        <dbReference type="Pfam" id="PF00884"/>
    </source>
</evidence>
<dbReference type="Gene3D" id="3.40.720.10">
    <property type="entry name" value="Alkaline Phosphatase, subunit A"/>
    <property type="match status" value="1"/>
</dbReference>
<feature type="signal peptide" evidence="6">
    <location>
        <begin position="1"/>
        <end position="22"/>
    </location>
</feature>
<sequence length="501" mass="54778">MHASFKSAVLALICLASAGVSASSKPNIIYILADDLGYGDVQALNPEHGRIPTPEMDRLAKEGMVFTDAHSSSSVCTPTRYGILTGRYNWRTRLQSGVIYGFDQALIEPDRLTVAGFLKKQGYNTACIGKWHLGMGMPTTDGKPTRGKAAQNIDWKGKITGGPVDLGFDYYHGISASLDMPPYIYIENDRFVGEATATKEFHPNRRGPAHPDLEGVDVLPEIAKRSVGYLEKQKSDKPFFIYIALTSPHTPIDPSKEWQGKSKLGAYGDFVMQTDAVIGQIMAAVDTSEFAENTMIIVTSDNGCSAKPAKADELEKAGHFPSAQFRGYKSDLWDGGHRVPFIVRWPAAVKASSTSDEIVCLTDLMATVAELTGTRLPETAGEDSVSFAPALKGKTIESTRKGVVHHSIGGRFAYREGKWKLLLTKGSGGWTKEKISDDSPAQLYDMVDDPGETKNLYKSHPEVVDRLLAHLQSDVKRGRSTAGPDQDNDRNVNFAKGFKRR</sequence>
<dbReference type="PANTHER" id="PTHR42693">
    <property type="entry name" value="ARYLSULFATASE FAMILY MEMBER"/>
    <property type="match status" value="1"/>
</dbReference>
<reference evidence="9" key="1">
    <citation type="journal article" date="2019" name="Int. J. Syst. Evol. Microbiol.">
        <title>The Global Catalogue of Microorganisms (GCM) 10K type strain sequencing project: providing services to taxonomists for standard genome sequencing and annotation.</title>
        <authorList>
            <consortium name="The Broad Institute Genomics Platform"/>
            <consortium name="The Broad Institute Genome Sequencing Center for Infectious Disease"/>
            <person name="Wu L."/>
            <person name="Ma J."/>
        </authorList>
    </citation>
    <scope>NUCLEOTIDE SEQUENCE [LARGE SCALE GENOMIC DNA]</scope>
    <source>
        <strain evidence="9">CGMCC 4.1467</strain>
    </source>
</reference>